<dbReference type="AlphaFoldDB" id="A0A2G1W635"/>
<evidence type="ECO:0000313" key="2">
    <source>
        <dbReference type="Proteomes" id="UP000225740"/>
    </source>
</evidence>
<dbReference type="Proteomes" id="UP000225740">
    <property type="component" value="Unassembled WGS sequence"/>
</dbReference>
<name>A0A2G1W635_9BACT</name>
<evidence type="ECO:0000313" key="1">
    <source>
        <dbReference type="EMBL" id="PHQ34488.1"/>
    </source>
</evidence>
<dbReference type="GeneID" id="90609556"/>
<gene>
    <name evidence="1" type="ORF">CEE69_15940</name>
</gene>
<organism evidence="1 2">
    <name type="scientific">Rhodopirellula bahusiensis</name>
    <dbReference type="NCBI Taxonomy" id="2014065"/>
    <lineage>
        <taxon>Bacteria</taxon>
        <taxon>Pseudomonadati</taxon>
        <taxon>Planctomycetota</taxon>
        <taxon>Planctomycetia</taxon>
        <taxon>Pirellulales</taxon>
        <taxon>Pirellulaceae</taxon>
        <taxon>Rhodopirellula</taxon>
    </lineage>
</organism>
<proteinExistence type="predicted"/>
<protein>
    <submittedName>
        <fullName evidence="1">Uncharacterized protein</fullName>
    </submittedName>
</protein>
<dbReference type="EMBL" id="NIZW01000011">
    <property type="protein sequence ID" value="PHQ34488.1"/>
    <property type="molecule type" value="Genomic_DNA"/>
</dbReference>
<dbReference type="RefSeq" id="WP_099261627.1">
    <property type="nucleotide sequence ID" value="NZ_NIZW01000011.1"/>
</dbReference>
<sequence length="116" mass="12566">MSAHAGDPTTPSPQLVAKINAANFADSAQAPSATPTPSGSRPVHLKLLGLMLRDRDNGTAIVSLNGTRVRVIPLQRQRLAERDIVEFDDRSFVLADFTQTTLVLESPDGSREFLLK</sequence>
<accession>A0A2G1W635</accession>
<comment type="caution">
    <text evidence="1">The sequence shown here is derived from an EMBL/GenBank/DDBJ whole genome shotgun (WGS) entry which is preliminary data.</text>
</comment>
<reference evidence="1 2" key="1">
    <citation type="submission" date="2017-06" db="EMBL/GenBank/DDBJ databases">
        <title>Description of Rhodopirellula bahusiensis sp. nov.</title>
        <authorList>
            <person name="Kizina J."/>
            <person name="Harder J."/>
        </authorList>
    </citation>
    <scope>NUCLEOTIDE SEQUENCE [LARGE SCALE GENOMIC DNA]</scope>
    <source>
        <strain evidence="1 2">SWK21</strain>
    </source>
</reference>
<keyword evidence="2" id="KW-1185">Reference proteome</keyword>